<name>A0AAV3U176_9ALTE</name>
<dbReference type="SUPFAM" id="SSF158855">
    <property type="entry name" value="Lipase chaperone-like"/>
    <property type="match status" value="1"/>
</dbReference>
<keyword evidence="12" id="KW-0143">Chaperone</keyword>
<sequence length="261" mass="29382">MKYITTIIFATAIIAVAIGSNKHLNSAVQKPAPQAVSLQEESIANQTSTSVISQPASARNKRTTSVDASKEAETDEAIEISNQDKIIDQAVQLFPLNDSDEIELNDHSKNYLNQIYNALASRNRDSRSNEATLAELQSQLEKQLPDKVSTEASALVGNYFAYRQAEQKILVPELSGEDLKAYFLQTKQLRRAYLGEEIAQLLFNQEEQMTHYIIDSQIVQSDDTLSREEKQERMNQLQVAYNEVSGINKRNKTNKELNARE</sequence>
<keyword evidence="6" id="KW-0997">Cell inner membrane</keyword>
<evidence type="ECO:0000256" key="7">
    <source>
        <dbReference type="ARBA" id="ARBA00022692"/>
    </source>
</evidence>
<keyword evidence="11" id="KW-0472">Membrane</keyword>
<evidence type="ECO:0000256" key="5">
    <source>
        <dbReference type="ARBA" id="ARBA00022475"/>
    </source>
</evidence>
<dbReference type="InterPro" id="IPR004961">
    <property type="entry name" value="Lipase_chaperone"/>
</dbReference>
<dbReference type="GO" id="GO:0051082">
    <property type="term" value="F:unfolded protein binding"/>
    <property type="evidence" value="ECO:0007669"/>
    <property type="project" value="InterPro"/>
</dbReference>
<evidence type="ECO:0000256" key="2">
    <source>
        <dbReference type="ARBA" id="ARBA00004383"/>
    </source>
</evidence>
<dbReference type="GO" id="GO:0016042">
    <property type="term" value="P:lipid catabolic process"/>
    <property type="evidence" value="ECO:0007669"/>
    <property type="project" value="UniProtKB-KW"/>
</dbReference>
<comment type="subcellular location">
    <subcellularLocation>
        <location evidence="2">Cell inner membrane</location>
        <topology evidence="2">Single-pass membrane protein</topology>
        <orientation evidence="2">Periplasmic side</orientation>
    </subcellularLocation>
</comment>
<evidence type="ECO:0000256" key="12">
    <source>
        <dbReference type="ARBA" id="ARBA00023186"/>
    </source>
</evidence>
<protein>
    <recommendedName>
        <fullName evidence="4">Lipase chaperone</fullName>
    </recommendedName>
    <alternativeName>
        <fullName evidence="15">Lipase foldase</fullName>
    </alternativeName>
    <alternativeName>
        <fullName evidence="13">Lipase helper protein</fullName>
    </alternativeName>
    <alternativeName>
        <fullName evidence="14">Lipase modulator</fullName>
    </alternativeName>
</protein>
<evidence type="ECO:0000256" key="15">
    <source>
        <dbReference type="ARBA" id="ARBA00033028"/>
    </source>
</evidence>
<evidence type="ECO:0000313" key="17">
    <source>
        <dbReference type="EMBL" id="GAA4940770.1"/>
    </source>
</evidence>
<dbReference type="GO" id="GO:0005886">
    <property type="term" value="C:plasma membrane"/>
    <property type="evidence" value="ECO:0007669"/>
    <property type="project" value="UniProtKB-SubCell"/>
</dbReference>
<evidence type="ECO:0000256" key="6">
    <source>
        <dbReference type="ARBA" id="ARBA00022519"/>
    </source>
</evidence>
<comment type="similarity">
    <text evidence="3">Belongs to the lipase chaperone family.</text>
</comment>
<accession>A0AAV3U176</accession>
<dbReference type="GO" id="GO:0006457">
    <property type="term" value="P:protein folding"/>
    <property type="evidence" value="ECO:0007669"/>
    <property type="project" value="InterPro"/>
</dbReference>
<dbReference type="AlphaFoldDB" id="A0AAV3U176"/>
<feature type="region of interest" description="Disordered" evidence="16">
    <location>
        <begin position="47"/>
        <end position="70"/>
    </location>
</feature>
<evidence type="ECO:0000256" key="14">
    <source>
        <dbReference type="ARBA" id="ARBA00031542"/>
    </source>
</evidence>
<evidence type="ECO:0000256" key="1">
    <source>
        <dbReference type="ARBA" id="ARBA00003280"/>
    </source>
</evidence>
<keyword evidence="18" id="KW-1185">Reference proteome</keyword>
<evidence type="ECO:0000256" key="4">
    <source>
        <dbReference type="ARBA" id="ARBA00019692"/>
    </source>
</evidence>
<feature type="compositionally biased region" description="Polar residues" evidence="16">
    <location>
        <begin position="47"/>
        <end position="67"/>
    </location>
</feature>
<dbReference type="Pfam" id="PF03280">
    <property type="entry name" value="Lipase_chap"/>
    <property type="match status" value="1"/>
</dbReference>
<comment type="function">
    <text evidence="1">May be involved in the folding of the extracellular lipase during its passage through the periplasm.</text>
</comment>
<evidence type="ECO:0000256" key="13">
    <source>
        <dbReference type="ARBA" id="ARBA00030948"/>
    </source>
</evidence>
<comment type="caution">
    <text evidence="17">The sequence shown here is derived from an EMBL/GenBank/DDBJ whole genome shotgun (WGS) entry which is preliminary data.</text>
</comment>
<organism evidence="17 18">
    <name type="scientific">Halioxenophilus aromaticivorans</name>
    <dbReference type="NCBI Taxonomy" id="1306992"/>
    <lineage>
        <taxon>Bacteria</taxon>
        <taxon>Pseudomonadati</taxon>
        <taxon>Pseudomonadota</taxon>
        <taxon>Gammaproteobacteria</taxon>
        <taxon>Alteromonadales</taxon>
        <taxon>Alteromonadaceae</taxon>
        <taxon>Halioxenophilus</taxon>
    </lineage>
</organism>
<keyword evidence="8" id="KW-0442">Lipid degradation</keyword>
<dbReference type="RefSeq" id="WP_345420690.1">
    <property type="nucleotide sequence ID" value="NZ_AP031496.1"/>
</dbReference>
<keyword evidence="9" id="KW-1133">Transmembrane helix</keyword>
<evidence type="ECO:0000256" key="9">
    <source>
        <dbReference type="ARBA" id="ARBA00022989"/>
    </source>
</evidence>
<dbReference type="EMBL" id="BAABLX010000011">
    <property type="protein sequence ID" value="GAA4940770.1"/>
    <property type="molecule type" value="Genomic_DNA"/>
</dbReference>
<evidence type="ECO:0000256" key="16">
    <source>
        <dbReference type="SAM" id="MobiDB-lite"/>
    </source>
</evidence>
<keyword evidence="7" id="KW-0812">Transmembrane</keyword>
<evidence type="ECO:0000256" key="11">
    <source>
        <dbReference type="ARBA" id="ARBA00023136"/>
    </source>
</evidence>
<keyword evidence="5" id="KW-1003">Cell membrane</keyword>
<evidence type="ECO:0000256" key="8">
    <source>
        <dbReference type="ARBA" id="ARBA00022963"/>
    </source>
</evidence>
<evidence type="ECO:0000313" key="18">
    <source>
        <dbReference type="Proteomes" id="UP001409585"/>
    </source>
</evidence>
<gene>
    <name evidence="17" type="ORF">GCM10025791_18900</name>
</gene>
<reference evidence="18" key="1">
    <citation type="journal article" date="2019" name="Int. J. Syst. Evol. Microbiol.">
        <title>The Global Catalogue of Microorganisms (GCM) 10K type strain sequencing project: providing services to taxonomists for standard genome sequencing and annotation.</title>
        <authorList>
            <consortium name="The Broad Institute Genomics Platform"/>
            <consortium name="The Broad Institute Genome Sequencing Center for Infectious Disease"/>
            <person name="Wu L."/>
            <person name="Ma J."/>
        </authorList>
    </citation>
    <scope>NUCLEOTIDE SEQUENCE [LARGE SCALE GENOMIC DNA]</scope>
    <source>
        <strain evidence="18">JCM 19134</strain>
    </source>
</reference>
<dbReference type="Proteomes" id="UP001409585">
    <property type="component" value="Unassembled WGS sequence"/>
</dbReference>
<proteinExistence type="inferred from homology"/>
<evidence type="ECO:0000256" key="10">
    <source>
        <dbReference type="ARBA" id="ARBA00023098"/>
    </source>
</evidence>
<keyword evidence="10" id="KW-0443">Lipid metabolism</keyword>
<evidence type="ECO:0000256" key="3">
    <source>
        <dbReference type="ARBA" id="ARBA00010358"/>
    </source>
</evidence>